<organism evidence="1 2">
    <name type="scientific">Aquimarina celericrescens</name>
    <dbReference type="NCBI Taxonomy" id="1964542"/>
    <lineage>
        <taxon>Bacteria</taxon>
        <taxon>Pseudomonadati</taxon>
        <taxon>Bacteroidota</taxon>
        <taxon>Flavobacteriia</taxon>
        <taxon>Flavobacteriales</taxon>
        <taxon>Flavobacteriaceae</taxon>
        <taxon>Aquimarina</taxon>
    </lineage>
</organism>
<comment type="caution">
    <text evidence="1">The sequence shown here is derived from an EMBL/GenBank/DDBJ whole genome shotgun (WGS) entry which is preliminary data.</text>
</comment>
<sequence length="110" mass="12803">MIKKIDIFTLTITISTILFSCNKGIKVNDEFTIEYMEMFSSISLRNEMQGFVPNVTEAYWNKDSLVVSGNTGCFLIIFKKTEYNDEMEKIDCNDLKKKLKTEPTKKFFSK</sequence>
<name>A0ABW5B1S3_9FLAO</name>
<protein>
    <recommendedName>
        <fullName evidence="3">Lipoprotein</fullName>
    </recommendedName>
</protein>
<dbReference type="PROSITE" id="PS51257">
    <property type="entry name" value="PROKAR_LIPOPROTEIN"/>
    <property type="match status" value="1"/>
</dbReference>
<dbReference type="EMBL" id="JBHUHY010000016">
    <property type="protein sequence ID" value="MFD2188287.1"/>
    <property type="molecule type" value="Genomic_DNA"/>
</dbReference>
<accession>A0ABW5B1S3</accession>
<reference evidence="2" key="1">
    <citation type="journal article" date="2019" name="Int. J. Syst. Evol. Microbiol.">
        <title>The Global Catalogue of Microorganisms (GCM) 10K type strain sequencing project: providing services to taxonomists for standard genome sequencing and annotation.</title>
        <authorList>
            <consortium name="The Broad Institute Genomics Platform"/>
            <consortium name="The Broad Institute Genome Sequencing Center for Infectious Disease"/>
            <person name="Wu L."/>
            <person name="Ma J."/>
        </authorList>
    </citation>
    <scope>NUCLEOTIDE SEQUENCE [LARGE SCALE GENOMIC DNA]</scope>
    <source>
        <strain evidence="2">DT92</strain>
    </source>
</reference>
<keyword evidence="2" id="KW-1185">Reference proteome</keyword>
<evidence type="ECO:0000313" key="1">
    <source>
        <dbReference type="EMBL" id="MFD2188287.1"/>
    </source>
</evidence>
<dbReference type="Proteomes" id="UP001597344">
    <property type="component" value="Unassembled WGS sequence"/>
</dbReference>
<evidence type="ECO:0008006" key="3">
    <source>
        <dbReference type="Google" id="ProtNLM"/>
    </source>
</evidence>
<proteinExistence type="predicted"/>
<gene>
    <name evidence="1" type="ORF">ACFSJT_15895</name>
</gene>
<dbReference type="RefSeq" id="WP_378321312.1">
    <property type="nucleotide sequence ID" value="NZ_JBHUHY010000016.1"/>
</dbReference>
<evidence type="ECO:0000313" key="2">
    <source>
        <dbReference type="Proteomes" id="UP001597344"/>
    </source>
</evidence>